<dbReference type="EMBL" id="CAJVPT010005743">
    <property type="protein sequence ID" value="CAG8523222.1"/>
    <property type="molecule type" value="Genomic_DNA"/>
</dbReference>
<proteinExistence type="predicted"/>
<reference evidence="1" key="1">
    <citation type="submission" date="2021-06" db="EMBL/GenBank/DDBJ databases">
        <authorList>
            <person name="Kallberg Y."/>
            <person name="Tangrot J."/>
            <person name="Rosling A."/>
        </authorList>
    </citation>
    <scope>NUCLEOTIDE SEQUENCE</scope>
    <source>
        <strain evidence="1">CL356</strain>
    </source>
</reference>
<protein>
    <submittedName>
        <fullName evidence="1">5700_t:CDS:1</fullName>
    </submittedName>
</protein>
<evidence type="ECO:0000313" key="1">
    <source>
        <dbReference type="EMBL" id="CAG8523222.1"/>
    </source>
</evidence>
<evidence type="ECO:0000313" key="2">
    <source>
        <dbReference type="Proteomes" id="UP000789525"/>
    </source>
</evidence>
<sequence>MTEETNTDIDLTLSRPPRNEYRHYSSKAYFTHAPSKTQFQQGYLGVQPSIIKGTFHLRYPEAQPLLVERIEITFKGKGSVRWKQGKREYRRVNKFFRLTKRIWSSLASDHFEPIVSLDLPFEFTIPDVSPSSIPQIDNGIIKYSLKAKIYRKSNFIMKFSSKIIEVWVNINRWNLPPAPDYETLPITKRFEMFECQMSLNQTIFDANDTINIPIKFILFDMRVSVKKVVVRLKQYHRLKAHDHDSKLTKKYVAGHEVSGDQILMSSDSSNEFLVGLKLNLPESHDLRCSCNTILIDIWHRIKVRIHMGNANTSYVNFEKDVKIYNVIPADSFILDMGERTATRSTIQSLFDANEHRWIDEISGDELPEYQNR</sequence>
<name>A0ACA9LDH1_9GLOM</name>
<keyword evidence="2" id="KW-1185">Reference proteome</keyword>
<accession>A0ACA9LDH1</accession>
<gene>
    <name evidence="1" type="ORF">ACOLOM_LOCUS3749</name>
</gene>
<dbReference type="Proteomes" id="UP000789525">
    <property type="component" value="Unassembled WGS sequence"/>
</dbReference>
<comment type="caution">
    <text evidence="1">The sequence shown here is derived from an EMBL/GenBank/DDBJ whole genome shotgun (WGS) entry which is preliminary data.</text>
</comment>
<organism evidence="1 2">
    <name type="scientific">Acaulospora colombiana</name>
    <dbReference type="NCBI Taxonomy" id="27376"/>
    <lineage>
        <taxon>Eukaryota</taxon>
        <taxon>Fungi</taxon>
        <taxon>Fungi incertae sedis</taxon>
        <taxon>Mucoromycota</taxon>
        <taxon>Glomeromycotina</taxon>
        <taxon>Glomeromycetes</taxon>
        <taxon>Diversisporales</taxon>
        <taxon>Acaulosporaceae</taxon>
        <taxon>Acaulospora</taxon>
    </lineage>
</organism>